<name>A0ABQ1PPL1_9MICC</name>
<protein>
    <submittedName>
        <fullName evidence="2">Uncharacterized protein</fullName>
    </submittedName>
</protein>
<keyword evidence="1" id="KW-0472">Membrane</keyword>
<keyword evidence="3" id="KW-1185">Reference proteome</keyword>
<dbReference type="EMBL" id="BMJI01000031">
    <property type="protein sequence ID" value="GGD00548.1"/>
    <property type="molecule type" value="Genomic_DNA"/>
</dbReference>
<accession>A0ABQ1PPL1</accession>
<keyword evidence="1" id="KW-0812">Transmembrane</keyword>
<gene>
    <name evidence="2" type="ORF">GCM10011512_29280</name>
</gene>
<reference evidence="3" key="1">
    <citation type="journal article" date="2019" name="Int. J. Syst. Evol. Microbiol.">
        <title>The Global Catalogue of Microorganisms (GCM) 10K type strain sequencing project: providing services to taxonomists for standard genome sequencing and annotation.</title>
        <authorList>
            <consortium name="The Broad Institute Genomics Platform"/>
            <consortium name="The Broad Institute Genome Sequencing Center for Infectious Disease"/>
            <person name="Wu L."/>
            <person name="Ma J."/>
        </authorList>
    </citation>
    <scope>NUCLEOTIDE SEQUENCE [LARGE SCALE GENOMIC DNA]</scope>
    <source>
        <strain evidence="3">CGMCC 1.15480</strain>
    </source>
</reference>
<feature type="transmembrane region" description="Helical" evidence="1">
    <location>
        <begin position="6"/>
        <end position="29"/>
    </location>
</feature>
<organism evidence="2 3">
    <name type="scientific">Tersicoccus solisilvae</name>
    <dbReference type="NCBI Taxonomy" id="1882339"/>
    <lineage>
        <taxon>Bacteria</taxon>
        <taxon>Bacillati</taxon>
        <taxon>Actinomycetota</taxon>
        <taxon>Actinomycetes</taxon>
        <taxon>Micrococcales</taxon>
        <taxon>Micrococcaceae</taxon>
        <taxon>Tersicoccus</taxon>
    </lineage>
</organism>
<keyword evidence="1" id="KW-1133">Transmembrane helix</keyword>
<dbReference type="RefSeq" id="WP_188669176.1">
    <property type="nucleotide sequence ID" value="NZ_BMJI01000031.1"/>
</dbReference>
<evidence type="ECO:0000313" key="2">
    <source>
        <dbReference type="EMBL" id="GGD00548.1"/>
    </source>
</evidence>
<evidence type="ECO:0000313" key="3">
    <source>
        <dbReference type="Proteomes" id="UP000597761"/>
    </source>
</evidence>
<dbReference type="Proteomes" id="UP000597761">
    <property type="component" value="Unassembled WGS sequence"/>
</dbReference>
<sequence length="148" mass="16334">MSHEWVAIWVQAAATLVALGGSGAALVIAAMDRRNAQRIAAEDRRQVRLSRERELLLRASELLRRRGDIDIERAKDRGAELGSILSALGPDRMPSAWAKHVKLSDAEALAIARDEDKEWWIRAEAEAHLALGEVGRELQREAPDPTAA</sequence>
<proteinExistence type="predicted"/>
<evidence type="ECO:0000256" key="1">
    <source>
        <dbReference type="SAM" id="Phobius"/>
    </source>
</evidence>
<comment type="caution">
    <text evidence="2">The sequence shown here is derived from an EMBL/GenBank/DDBJ whole genome shotgun (WGS) entry which is preliminary data.</text>
</comment>